<evidence type="ECO:0000256" key="3">
    <source>
        <dbReference type="ARBA" id="ARBA00022729"/>
    </source>
</evidence>
<keyword evidence="5" id="KW-0998">Cell outer membrane</keyword>
<evidence type="ECO:0000256" key="2">
    <source>
        <dbReference type="ARBA" id="ARBA00006275"/>
    </source>
</evidence>
<comment type="similarity">
    <text evidence="2">Belongs to the SusD family.</text>
</comment>
<keyword evidence="4 6" id="KW-0472">Membrane</keyword>
<dbReference type="Pfam" id="PF07980">
    <property type="entry name" value="SusD_RagB"/>
    <property type="match status" value="1"/>
</dbReference>
<protein>
    <submittedName>
        <fullName evidence="9">RagB/SusD family nutrient uptake outer membrane protein</fullName>
    </submittedName>
</protein>
<reference evidence="10" key="1">
    <citation type="journal article" date="2019" name="Int. J. Syst. Evol. Microbiol.">
        <title>The Global Catalogue of Microorganisms (GCM) 10K type strain sequencing project: providing services to taxonomists for standard genome sequencing and annotation.</title>
        <authorList>
            <consortium name="The Broad Institute Genomics Platform"/>
            <consortium name="The Broad Institute Genome Sequencing Center for Infectious Disease"/>
            <person name="Wu L."/>
            <person name="Ma J."/>
        </authorList>
    </citation>
    <scope>NUCLEOTIDE SEQUENCE [LARGE SCALE GENOMIC DNA]</scope>
    <source>
        <strain evidence="10">KCTC 22209</strain>
    </source>
</reference>
<gene>
    <name evidence="9" type="ORF">ACFS6I_14120</name>
</gene>
<evidence type="ECO:0000313" key="9">
    <source>
        <dbReference type="EMBL" id="MFD2905074.1"/>
    </source>
</evidence>
<keyword evidence="3" id="KW-0732">Signal</keyword>
<evidence type="ECO:0000256" key="5">
    <source>
        <dbReference type="ARBA" id="ARBA00023237"/>
    </source>
</evidence>
<dbReference type="InterPro" id="IPR012944">
    <property type="entry name" value="SusD_RagB_dom"/>
</dbReference>
<evidence type="ECO:0000259" key="7">
    <source>
        <dbReference type="Pfam" id="PF07980"/>
    </source>
</evidence>
<feature type="domain" description="RagB/SusD" evidence="7">
    <location>
        <begin position="331"/>
        <end position="645"/>
    </location>
</feature>
<evidence type="ECO:0000313" key="10">
    <source>
        <dbReference type="Proteomes" id="UP001597509"/>
    </source>
</evidence>
<dbReference type="Gene3D" id="1.25.40.390">
    <property type="match status" value="1"/>
</dbReference>
<feature type="transmembrane region" description="Helical" evidence="6">
    <location>
        <begin position="14"/>
        <end position="34"/>
    </location>
</feature>
<keyword evidence="10" id="KW-1185">Reference proteome</keyword>
<dbReference type="Pfam" id="PF14322">
    <property type="entry name" value="SusD-like_3"/>
    <property type="match status" value="1"/>
</dbReference>
<sequence length="645" mass="73338">MKNNLNIKMQYKRVFVSVMILMCIMIISGCTKYLNVAPDNLPRVENAFALRSEAEKYLFTCYSYIPDEGSTASNPAFLGSDEMVAPLVSRSNSLAANLPRGNQNVVDPYFNNWDGKNGGVPLFQAIRDCNIFIKNMQDMSKVPDINLDERNRWIAEGQFLKAYYHFILMRAYGPIPIMEVSPEIDQPIETMKLSRMPIDSVTNFIVNYIDLAVPNLPIAIANTVNELGRITRPAALMLKAKVLILAASPLFNGNSDYTSFKDKKGQQLIRADYDASKWEKAVQACKEAILISEAAGIKLHKFNSELFKLSDTTTYQMGLRNAVSQKWQNSELIWGNSNSNTNYTQAVTVGHFDGRYGSSNGAIADVGATMKLADLFYTANGIPIAEDKTLQFGDKGELRTGVNKERFNNLLNYQSSRWNFDRENRFYATLAFDGSIWYQEGSLTRTDENTFNIQSRLGGPSSGTPLPPSGFFCKKLINWKFMWSADNGISYERYPWPNMRLADLYLLYAEALNELSGPSDEVYTYLNRIRSRSGLKSIEESWSNYSNNPTKYQNKEGLRQIIRQERGIELALEGSRFWDVRRWKTASLETNGNVQGWDISQSSPSLYYRVLTFYSQRFVAPRDYLWPIAEDNLLVNENLVQNPGW</sequence>
<feature type="domain" description="SusD-like N-terminal" evidence="8">
    <location>
        <begin position="102"/>
        <end position="242"/>
    </location>
</feature>
<dbReference type="Proteomes" id="UP001597509">
    <property type="component" value="Unassembled WGS sequence"/>
</dbReference>
<accession>A0ABW5YX23</accession>
<dbReference type="EMBL" id="JBHUPE010000005">
    <property type="protein sequence ID" value="MFD2905074.1"/>
    <property type="molecule type" value="Genomic_DNA"/>
</dbReference>
<dbReference type="InterPro" id="IPR011990">
    <property type="entry name" value="TPR-like_helical_dom_sf"/>
</dbReference>
<evidence type="ECO:0000256" key="1">
    <source>
        <dbReference type="ARBA" id="ARBA00004442"/>
    </source>
</evidence>
<comment type="subcellular location">
    <subcellularLocation>
        <location evidence="1">Cell outer membrane</location>
    </subcellularLocation>
</comment>
<organism evidence="9 10">
    <name type="scientific">Sphingobacterium anhuiense</name>
    <dbReference type="NCBI Taxonomy" id="493780"/>
    <lineage>
        <taxon>Bacteria</taxon>
        <taxon>Pseudomonadati</taxon>
        <taxon>Bacteroidota</taxon>
        <taxon>Sphingobacteriia</taxon>
        <taxon>Sphingobacteriales</taxon>
        <taxon>Sphingobacteriaceae</taxon>
        <taxon>Sphingobacterium</taxon>
    </lineage>
</organism>
<keyword evidence="6" id="KW-1133">Transmembrane helix</keyword>
<evidence type="ECO:0000259" key="8">
    <source>
        <dbReference type="Pfam" id="PF14322"/>
    </source>
</evidence>
<keyword evidence="6" id="KW-0812">Transmembrane</keyword>
<evidence type="ECO:0000256" key="4">
    <source>
        <dbReference type="ARBA" id="ARBA00023136"/>
    </source>
</evidence>
<evidence type="ECO:0000256" key="6">
    <source>
        <dbReference type="SAM" id="Phobius"/>
    </source>
</evidence>
<dbReference type="SUPFAM" id="SSF48452">
    <property type="entry name" value="TPR-like"/>
    <property type="match status" value="1"/>
</dbReference>
<dbReference type="PROSITE" id="PS51257">
    <property type="entry name" value="PROKAR_LIPOPROTEIN"/>
    <property type="match status" value="1"/>
</dbReference>
<comment type="caution">
    <text evidence="9">The sequence shown here is derived from an EMBL/GenBank/DDBJ whole genome shotgun (WGS) entry which is preliminary data.</text>
</comment>
<name>A0ABW5YX23_9SPHI</name>
<dbReference type="InterPro" id="IPR033985">
    <property type="entry name" value="SusD-like_N"/>
</dbReference>
<proteinExistence type="inferred from homology"/>
<dbReference type="RefSeq" id="WP_380921559.1">
    <property type="nucleotide sequence ID" value="NZ_JBHUPE010000005.1"/>
</dbReference>